<accession>A0A914MWG3</accession>
<dbReference type="Proteomes" id="UP000887563">
    <property type="component" value="Unplaced"/>
</dbReference>
<name>A0A914MWG3_MELIC</name>
<evidence type="ECO:0000313" key="1">
    <source>
        <dbReference type="Proteomes" id="UP000887563"/>
    </source>
</evidence>
<organism evidence="1 2">
    <name type="scientific">Meloidogyne incognita</name>
    <name type="common">Southern root-knot nematode worm</name>
    <name type="synonym">Oxyuris incognita</name>
    <dbReference type="NCBI Taxonomy" id="6306"/>
    <lineage>
        <taxon>Eukaryota</taxon>
        <taxon>Metazoa</taxon>
        <taxon>Ecdysozoa</taxon>
        <taxon>Nematoda</taxon>
        <taxon>Chromadorea</taxon>
        <taxon>Rhabditida</taxon>
        <taxon>Tylenchina</taxon>
        <taxon>Tylenchomorpha</taxon>
        <taxon>Tylenchoidea</taxon>
        <taxon>Meloidogynidae</taxon>
        <taxon>Meloidogyninae</taxon>
        <taxon>Meloidogyne</taxon>
        <taxon>Meloidogyne incognita group</taxon>
    </lineage>
</organism>
<dbReference type="AlphaFoldDB" id="A0A914MWG3"/>
<proteinExistence type="predicted"/>
<protein>
    <submittedName>
        <fullName evidence="2">Uncharacterized protein</fullName>
    </submittedName>
</protein>
<dbReference type="WBParaSite" id="Minc3s02941g32148">
    <property type="protein sequence ID" value="Minc3s02941g32148"/>
    <property type="gene ID" value="Minc3s02941g32148"/>
</dbReference>
<keyword evidence="1" id="KW-1185">Reference proteome</keyword>
<sequence>MIVCFALYLWSPYQKIAPWFFNIEWTSRISLTFIIGSLFSHQLPPKLKKNNLKLGYMYVKLISDCHY</sequence>
<evidence type="ECO:0000313" key="2">
    <source>
        <dbReference type="WBParaSite" id="Minc3s02941g32148"/>
    </source>
</evidence>
<reference evidence="2" key="1">
    <citation type="submission" date="2022-11" db="UniProtKB">
        <authorList>
            <consortium name="WormBaseParasite"/>
        </authorList>
    </citation>
    <scope>IDENTIFICATION</scope>
</reference>